<evidence type="ECO:0000259" key="17">
    <source>
        <dbReference type="PROSITE" id="PS51379"/>
    </source>
</evidence>
<name>A0A377K5Q8_ECOLX</name>
<keyword evidence="11" id="KW-0574">Periplasm</keyword>
<protein>
    <recommendedName>
        <fullName evidence="4">Periplasmic nitrate reductase, electron transfer subunit</fullName>
    </recommendedName>
    <alternativeName>
        <fullName evidence="15">Diheme cytochrome c NapB</fullName>
    </alternativeName>
</protein>
<keyword evidence="14" id="KW-0411">Iron-sulfur</keyword>
<evidence type="ECO:0000256" key="14">
    <source>
        <dbReference type="ARBA" id="ARBA00023014"/>
    </source>
</evidence>
<dbReference type="Gene3D" id="1.10.1130.10">
    <property type="entry name" value="Flavocytochrome C3, Chain A"/>
    <property type="match status" value="1"/>
</dbReference>
<dbReference type="GO" id="GO:0042597">
    <property type="term" value="C:periplasmic space"/>
    <property type="evidence" value="ECO:0007669"/>
    <property type="project" value="UniProtKB-SubCell"/>
</dbReference>
<evidence type="ECO:0000256" key="6">
    <source>
        <dbReference type="ARBA" id="ARBA00022485"/>
    </source>
</evidence>
<evidence type="ECO:0000256" key="9">
    <source>
        <dbReference type="ARBA" id="ARBA00022729"/>
    </source>
</evidence>
<accession>A0A377K5Q8</accession>
<evidence type="ECO:0000256" key="13">
    <source>
        <dbReference type="ARBA" id="ARBA00023004"/>
    </source>
</evidence>
<dbReference type="SUPFAM" id="SSF48695">
    <property type="entry name" value="Multiheme cytochromes"/>
    <property type="match status" value="1"/>
</dbReference>
<dbReference type="NCBIfam" id="NF007013">
    <property type="entry name" value="PRK09477.1"/>
    <property type="match status" value="1"/>
</dbReference>
<evidence type="ECO:0000256" key="7">
    <source>
        <dbReference type="ARBA" id="ARBA00022617"/>
    </source>
</evidence>
<dbReference type="InterPro" id="IPR011886">
    <property type="entry name" value="NapH_MauN"/>
</dbReference>
<dbReference type="GO" id="GO:0046872">
    <property type="term" value="F:metal ion binding"/>
    <property type="evidence" value="ECO:0007669"/>
    <property type="project" value="UniProtKB-KW"/>
</dbReference>
<feature type="transmembrane region" description="Helical" evidence="16">
    <location>
        <begin position="78"/>
        <end position="98"/>
    </location>
</feature>
<keyword evidence="16" id="KW-0472">Membrane</keyword>
<dbReference type="Pfam" id="PF03892">
    <property type="entry name" value="NapB"/>
    <property type="match status" value="1"/>
</dbReference>
<proteinExistence type="inferred from homology"/>
<evidence type="ECO:0000256" key="15">
    <source>
        <dbReference type="ARBA" id="ARBA00031832"/>
    </source>
</evidence>
<dbReference type="GO" id="GO:0005886">
    <property type="term" value="C:plasma membrane"/>
    <property type="evidence" value="ECO:0007669"/>
    <property type="project" value="TreeGrafter"/>
</dbReference>
<dbReference type="NCBIfam" id="TIGR02163">
    <property type="entry name" value="napH"/>
    <property type="match status" value="1"/>
</dbReference>
<dbReference type="Proteomes" id="UP000254181">
    <property type="component" value="Unassembled WGS sequence"/>
</dbReference>
<keyword evidence="13" id="KW-0408">Iron</keyword>
<evidence type="ECO:0000313" key="19">
    <source>
        <dbReference type="Proteomes" id="UP000254181"/>
    </source>
</evidence>
<feature type="transmembrane region" description="Helical" evidence="16">
    <location>
        <begin position="139"/>
        <end position="160"/>
    </location>
</feature>
<dbReference type="SUPFAM" id="SSF54862">
    <property type="entry name" value="4Fe-4S ferredoxins"/>
    <property type="match status" value="1"/>
</dbReference>
<dbReference type="Pfam" id="PF12801">
    <property type="entry name" value="Fer4_5"/>
    <property type="match status" value="2"/>
</dbReference>
<comment type="function">
    <text evidence="1">Electron transfer subunit of the periplasmic nitrate reductase complex NapAB. Receives electrons from the membrane-anchored tetraheme c-type NapC protein and transfers these to NapA subunit, thus allowing electron flow between membrane and periplasm. Essential for periplasmic nitrate reduction with nitrate as the terminal electron acceptor.</text>
</comment>
<keyword evidence="10" id="KW-0677">Repeat</keyword>
<dbReference type="InterPro" id="IPR017896">
    <property type="entry name" value="4Fe4S_Fe-S-bd"/>
</dbReference>
<dbReference type="PANTHER" id="PTHR30176:SF3">
    <property type="entry name" value="FERREDOXIN-TYPE PROTEIN NAPH"/>
    <property type="match status" value="1"/>
</dbReference>
<dbReference type="PANTHER" id="PTHR30176">
    <property type="entry name" value="FERREDOXIN-TYPE PROTEIN NAPH"/>
    <property type="match status" value="1"/>
</dbReference>
<evidence type="ECO:0000256" key="4">
    <source>
        <dbReference type="ARBA" id="ARBA00013773"/>
    </source>
</evidence>
<feature type="domain" description="4Fe-4S ferredoxin-type" evidence="17">
    <location>
        <begin position="251"/>
        <end position="280"/>
    </location>
</feature>
<dbReference type="PROSITE" id="PS51379">
    <property type="entry name" value="4FE4S_FER_2"/>
    <property type="match status" value="2"/>
</dbReference>
<dbReference type="Pfam" id="PF13237">
    <property type="entry name" value="Fer4_10"/>
    <property type="match status" value="1"/>
</dbReference>
<dbReference type="GO" id="GO:0009061">
    <property type="term" value="P:anaerobic respiration"/>
    <property type="evidence" value="ECO:0007669"/>
    <property type="project" value="InterPro"/>
</dbReference>
<dbReference type="InterPro" id="IPR036280">
    <property type="entry name" value="Multihaem_cyt_sf"/>
</dbReference>
<dbReference type="AlphaFoldDB" id="A0A377K5Q8"/>
<dbReference type="FunFam" id="1.10.1130.10:FF:000001">
    <property type="entry name" value="Periplasmic nitrate reductase, electron transfer subunit"/>
    <property type="match status" value="1"/>
</dbReference>
<dbReference type="NCBIfam" id="NF008609">
    <property type="entry name" value="PRK11586.1"/>
    <property type="match status" value="1"/>
</dbReference>
<dbReference type="PROSITE" id="PS00198">
    <property type="entry name" value="4FE4S_FER_1"/>
    <property type="match status" value="1"/>
</dbReference>
<dbReference type="InterPro" id="IPR017900">
    <property type="entry name" value="4Fe4S_Fe_S_CS"/>
</dbReference>
<reference evidence="18 19" key="1">
    <citation type="submission" date="2018-06" db="EMBL/GenBank/DDBJ databases">
        <authorList>
            <consortium name="Pathogen Informatics"/>
            <person name="Doyle S."/>
        </authorList>
    </citation>
    <scope>NUCLEOTIDE SEQUENCE [LARGE SCALE GENOMIC DNA]</scope>
    <source>
        <strain evidence="18 19">NCTC9075</strain>
    </source>
</reference>
<evidence type="ECO:0000256" key="8">
    <source>
        <dbReference type="ARBA" id="ARBA00022723"/>
    </source>
</evidence>
<feature type="transmembrane region" description="Helical" evidence="16">
    <location>
        <begin position="172"/>
        <end position="192"/>
    </location>
</feature>
<evidence type="ECO:0000256" key="3">
    <source>
        <dbReference type="ARBA" id="ARBA00007368"/>
    </source>
</evidence>
<keyword evidence="6" id="KW-0004">4Fe-4S</keyword>
<feature type="transmembrane region" description="Helical" evidence="16">
    <location>
        <begin position="30"/>
        <end position="50"/>
    </location>
</feature>
<dbReference type="GO" id="GO:0051539">
    <property type="term" value="F:4 iron, 4 sulfur cluster binding"/>
    <property type="evidence" value="ECO:0007669"/>
    <property type="project" value="UniProtKB-KW"/>
</dbReference>
<feature type="domain" description="4Fe-4S ferredoxin-type" evidence="17">
    <location>
        <begin position="217"/>
        <end position="247"/>
    </location>
</feature>
<evidence type="ECO:0000256" key="10">
    <source>
        <dbReference type="ARBA" id="ARBA00022737"/>
    </source>
</evidence>
<dbReference type="Gene3D" id="3.30.70.20">
    <property type="match status" value="1"/>
</dbReference>
<evidence type="ECO:0000256" key="16">
    <source>
        <dbReference type="SAM" id="Phobius"/>
    </source>
</evidence>
<keyword evidence="9" id="KW-0732">Signal</keyword>
<comment type="subcellular location">
    <subcellularLocation>
        <location evidence="2">Periplasm</location>
    </subcellularLocation>
</comment>
<organism evidence="18 19">
    <name type="scientific">Escherichia coli</name>
    <dbReference type="NCBI Taxonomy" id="562"/>
    <lineage>
        <taxon>Bacteria</taxon>
        <taxon>Pseudomonadati</taxon>
        <taxon>Pseudomonadota</taxon>
        <taxon>Gammaproteobacteria</taxon>
        <taxon>Enterobacterales</taxon>
        <taxon>Enterobacteriaceae</taxon>
        <taxon>Escherichia</taxon>
    </lineage>
</organism>
<dbReference type="EMBL" id="UGEM01000004">
    <property type="protein sequence ID" value="STP18910.1"/>
    <property type="molecule type" value="Genomic_DNA"/>
</dbReference>
<dbReference type="InterPro" id="IPR005591">
    <property type="entry name" value="NapB"/>
</dbReference>
<evidence type="ECO:0000256" key="5">
    <source>
        <dbReference type="ARBA" id="ARBA00022448"/>
    </source>
</evidence>
<sequence>MANRKRDAGREALEKKGWWRSHRWLVLRRLCQFFVLGMFLSGPWFGVWILHGNYSSSLLFDTVPLTDPLMTLQSLASGHLPATVALTGAVIITVLYALAGKRLFCSWVCPLNPITDLANWLRRRFDLNQSATIPRHIRYVLLVVILVGSALTGTFIWEWINPVSLMGRSLVMGFGSGALLILALFLFDLLVVEHGWCGHICPVGALYGVLGSKGVITVAATDRQKCNRCMDCFHVCPEPHVLRAPVLDEQSPVQVTSRDCMTCGRCVDVCSEDVFTITTRWSFGSEIMKSHDLKKALCQWTAMLALVVSGAVWAANGVDFSQSPEVSGTQEGAIRMPKEQDRMPLNYVNQPPMIPHSVEGYQVTTNTNRCLQCHGVESYRTTGAPRISPTHFMDSDGKVGAEVAPRRYFCLQCHVPQADTAPIVGNTFTPSKGYGK</sequence>
<evidence type="ECO:0000256" key="12">
    <source>
        <dbReference type="ARBA" id="ARBA00022982"/>
    </source>
</evidence>
<comment type="similarity">
    <text evidence="3">Belongs to the NapB family.</text>
</comment>
<keyword evidence="12" id="KW-0249">Electron transport</keyword>
<keyword evidence="5" id="KW-0813">Transport</keyword>
<gene>
    <name evidence="18" type="primary">napH</name>
    <name evidence="18" type="ORF">NCTC9075_02386</name>
</gene>
<evidence type="ECO:0000256" key="2">
    <source>
        <dbReference type="ARBA" id="ARBA00004418"/>
    </source>
</evidence>
<keyword evidence="16" id="KW-1133">Transmembrane helix</keyword>
<evidence type="ECO:0000256" key="1">
    <source>
        <dbReference type="ARBA" id="ARBA00002599"/>
    </source>
</evidence>
<evidence type="ECO:0000313" key="18">
    <source>
        <dbReference type="EMBL" id="STP18910.1"/>
    </source>
</evidence>
<evidence type="ECO:0000256" key="11">
    <source>
        <dbReference type="ARBA" id="ARBA00022764"/>
    </source>
</evidence>
<dbReference type="InterPro" id="IPR051684">
    <property type="entry name" value="Electron_Trans/Redox"/>
</dbReference>
<keyword evidence="16" id="KW-0812">Transmembrane</keyword>
<keyword evidence="8" id="KW-0479">Metal-binding</keyword>
<keyword evidence="7" id="KW-0349">Heme</keyword>